<dbReference type="PANTHER" id="PTHR43818:SF11">
    <property type="entry name" value="BCDNA.GH03377"/>
    <property type="match status" value="1"/>
</dbReference>
<feature type="domain" description="Gfo/Idh/MocA-like oxidoreductase N-terminal" evidence="2">
    <location>
        <begin position="8"/>
        <end position="129"/>
    </location>
</feature>
<feature type="domain" description="Gal80p-like C-terminal" evidence="3">
    <location>
        <begin position="136"/>
        <end position="277"/>
    </location>
</feature>
<gene>
    <name evidence="4" type="ORF">DDE18_04415</name>
</gene>
<evidence type="ECO:0000259" key="3">
    <source>
        <dbReference type="Pfam" id="PF22685"/>
    </source>
</evidence>
<dbReference type="SUPFAM" id="SSF51735">
    <property type="entry name" value="NAD(P)-binding Rossmann-fold domains"/>
    <property type="match status" value="1"/>
</dbReference>
<evidence type="ECO:0000259" key="2">
    <source>
        <dbReference type="Pfam" id="PF01408"/>
    </source>
</evidence>
<dbReference type="Pfam" id="PF01408">
    <property type="entry name" value="GFO_IDH_MocA"/>
    <property type="match status" value="1"/>
</dbReference>
<reference evidence="4 5" key="1">
    <citation type="submission" date="2018-04" db="EMBL/GenBank/DDBJ databases">
        <title>Genome of Nocardioides gansuensis WSJ-1.</title>
        <authorList>
            <person name="Wu S."/>
            <person name="Wang G."/>
        </authorList>
    </citation>
    <scope>NUCLEOTIDE SEQUENCE [LARGE SCALE GENOMIC DNA]</scope>
    <source>
        <strain evidence="4 5">WSJ-1</strain>
    </source>
</reference>
<dbReference type="OrthoDB" id="179913at2"/>
<dbReference type="PANTHER" id="PTHR43818">
    <property type="entry name" value="BCDNA.GH03377"/>
    <property type="match status" value="1"/>
</dbReference>
<dbReference type="AlphaFoldDB" id="A0A2T8FCZ2"/>
<dbReference type="GO" id="GO:0016491">
    <property type="term" value="F:oxidoreductase activity"/>
    <property type="evidence" value="ECO:0007669"/>
    <property type="project" value="UniProtKB-KW"/>
</dbReference>
<dbReference type="InterPro" id="IPR036291">
    <property type="entry name" value="NAD(P)-bd_dom_sf"/>
</dbReference>
<dbReference type="InterPro" id="IPR050463">
    <property type="entry name" value="Gfo/Idh/MocA_oxidrdct_glycsds"/>
</dbReference>
<keyword evidence="5" id="KW-1185">Reference proteome</keyword>
<dbReference type="EMBL" id="QDGZ01000002">
    <property type="protein sequence ID" value="PVG83581.1"/>
    <property type="molecule type" value="Genomic_DNA"/>
</dbReference>
<dbReference type="GO" id="GO:0000166">
    <property type="term" value="F:nucleotide binding"/>
    <property type="evidence" value="ECO:0007669"/>
    <property type="project" value="InterPro"/>
</dbReference>
<comment type="caution">
    <text evidence="4">The sequence shown here is derived from an EMBL/GenBank/DDBJ whole genome shotgun (WGS) entry which is preliminary data.</text>
</comment>
<name>A0A2T8FCZ2_9ACTN</name>
<evidence type="ECO:0000256" key="1">
    <source>
        <dbReference type="ARBA" id="ARBA00023002"/>
    </source>
</evidence>
<evidence type="ECO:0000313" key="5">
    <source>
        <dbReference type="Proteomes" id="UP000246018"/>
    </source>
</evidence>
<keyword evidence="1" id="KW-0560">Oxidoreductase</keyword>
<sequence>MPDGQPVGVGVIGLSATGGWAAKSHVPALRHVDAVQLVACSASSADTAQAAARAHGVERAHPDAGSLVRDPAVEVVLVTVKVPDHKAAVVEALRAGKHVYCEWPLGRSTVEAELLLREAAAAGRLTFVGLQSRSSPAVELVHKELRDGGIGEILDTVVTGNGLVGTPIQNSRSSYQLEPRNGAHLGTIALAHLVDAIGHVIGPWDSLVGASRTAYPQVRLKDTGREIHSSSPDHVAVVGSASGALATIHLRPGVPEFGLPGMHWEIRGTRGALVVRGALALPQMTRMSIEVHDGSGSRTISWEDLTAGLPTTDPAVVPLLGVWQHVADAVQTGVSALPGFRDAVQLHRLVGSARSSSRTGRTGSQPAS</sequence>
<protein>
    <submittedName>
        <fullName evidence="4">Oxidoreductase</fullName>
    </submittedName>
</protein>
<evidence type="ECO:0000313" key="4">
    <source>
        <dbReference type="EMBL" id="PVG83581.1"/>
    </source>
</evidence>
<proteinExistence type="predicted"/>
<dbReference type="RefSeq" id="WP_116571054.1">
    <property type="nucleotide sequence ID" value="NZ_QDGZ01000002.1"/>
</dbReference>
<dbReference type="InterPro" id="IPR018247">
    <property type="entry name" value="EF_Hand_1_Ca_BS"/>
</dbReference>
<dbReference type="InterPro" id="IPR055080">
    <property type="entry name" value="Gal80p-like_C"/>
</dbReference>
<dbReference type="Pfam" id="PF22685">
    <property type="entry name" value="Gal80p_C-like"/>
    <property type="match status" value="1"/>
</dbReference>
<dbReference type="Gene3D" id="3.40.50.720">
    <property type="entry name" value="NAD(P)-binding Rossmann-like Domain"/>
    <property type="match status" value="1"/>
</dbReference>
<organism evidence="4 5">
    <name type="scientific">Nocardioides gansuensis</name>
    <dbReference type="NCBI Taxonomy" id="2138300"/>
    <lineage>
        <taxon>Bacteria</taxon>
        <taxon>Bacillati</taxon>
        <taxon>Actinomycetota</taxon>
        <taxon>Actinomycetes</taxon>
        <taxon>Propionibacteriales</taxon>
        <taxon>Nocardioidaceae</taxon>
        <taxon>Nocardioides</taxon>
    </lineage>
</organism>
<dbReference type="Proteomes" id="UP000246018">
    <property type="component" value="Unassembled WGS sequence"/>
</dbReference>
<dbReference type="InterPro" id="IPR000683">
    <property type="entry name" value="Gfo/Idh/MocA-like_OxRdtase_N"/>
</dbReference>
<accession>A0A2T8FCZ2</accession>
<dbReference type="PROSITE" id="PS00018">
    <property type="entry name" value="EF_HAND_1"/>
    <property type="match status" value="1"/>
</dbReference>
<dbReference type="Gene3D" id="3.30.360.10">
    <property type="entry name" value="Dihydrodipicolinate Reductase, domain 2"/>
    <property type="match status" value="1"/>
</dbReference>
<dbReference type="SUPFAM" id="SSF55347">
    <property type="entry name" value="Glyceraldehyde-3-phosphate dehydrogenase-like, C-terminal domain"/>
    <property type="match status" value="1"/>
</dbReference>